<dbReference type="PANTHER" id="PTHR47331">
    <property type="entry name" value="PHD-TYPE DOMAIN-CONTAINING PROTEIN"/>
    <property type="match status" value="1"/>
</dbReference>
<dbReference type="Gene3D" id="1.10.340.70">
    <property type="match status" value="1"/>
</dbReference>
<protein>
    <recommendedName>
        <fullName evidence="1">Integrase catalytic domain-containing protein</fullName>
    </recommendedName>
</protein>
<dbReference type="InterPro" id="IPR041588">
    <property type="entry name" value="Integrase_H2C2"/>
</dbReference>
<gene>
    <name evidence="2" type="primary">Necator_chrII.g6548</name>
    <name evidence="2" type="ORF">RB195_018755</name>
</gene>
<dbReference type="InterPro" id="IPR012337">
    <property type="entry name" value="RNaseH-like_sf"/>
</dbReference>
<sequence>MRVADDLHALRRIMPLAAREVRFSRVSDWTIMKEETVLSYLVREEVERTMIEIQRDRTVKVTVIIKEIMKSCVLVNTRLGDYKCWPKGKEDKSPWRGDKPEVSLSFGELWLTNHSETADVPSDLRKMFLRTDVGTRGTTASLISEHDWVRGPRWLECDQQTWLIRSIDNLSSDQSYEEIEDNQHVNVEATNESAESFLLIIDLARFSRYKTALRTFSVVGKLLSKCVKRCNYTRSTSTTLNVLSLYTTAEAIAAEDMEISEKLILAAIHENINVQKLQKRFPNQKIIRDEKEVPIFIPNYSELARLIIHDLHYENAHCGKEQTLALARQRFWIPQPSRVIKKYLRTCITCKKCHGLPYGAPKMPPLPTDRVIITKPFANVGCDYIGPFESNIRQKMYVCLFRCLTTRAVHLEVVENLSAGALLSSFVRFISRRGVPKLIRTDCGTNFKLGSKVIENLFLENDENGSSVMSYSASEGIKWIFNPLASPWMGGTWERMVGSVKRCFQKSIGRKKLSFEQMTIVISRIEAIINTRPLTKVSATDLDEIPIRPIDFLQENLKYSIPSTQLQCGNGDTLYDSELLQTVAQAQEALMFSETIATVFWER</sequence>
<comment type="caution">
    <text evidence="2">The sequence shown here is derived from an EMBL/GenBank/DDBJ whole genome shotgun (WGS) entry which is preliminary data.</text>
</comment>
<proteinExistence type="predicted"/>
<dbReference type="InterPro" id="IPR001584">
    <property type="entry name" value="Integrase_cat-core"/>
</dbReference>
<dbReference type="Pfam" id="PF17921">
    <property type="entry name" value="Integrase_H2C2"/>
    <property type="match status" value="1"/>
</dbReference>
<name>A0ABR1CDE7_NECAM</name>
<dbReference type="Gene3D" id="3.30.420.10">
    <property type="entry name" value="Ribonuclease H-like superfamily/Ribonuclease H"/>
    <property type="match status" value="1"/>
</dbReference>
<dbReference type="PROSITE" id="PS50994">
    <property type="entry name" value="INTEGRASE"/>
    <property type="match status" value="1"/>
</dbReference>
<accession>A0ABR1CDE7</accession>
<evidence type="ECO:0000313" key="3">
    <source>
        <dbReference type="Proteomes" id="UP001303046"/>
    </source>
</evidence>
<dbReference type="Proteomes" id="UP001303046">
    <property type="component" value="Unassembled WGS sequence"/>
</dbReference>
<feature type="domain" description="Integrase catalytic" evidence="1">
    <location>
        <begin position="372"/>
        <end position="557"/>
    </location>
</feature>
<dbReference type="InterPro" id="IPR036397">
    <property type="entry name" value="RNaseH_sf"/>
</dbReference>
<organism evidence="2 3">
    <name type="scientific">Necator americanus</name>
    <name type="common">Human hookworm</name>
    <dbReference type="NCBI Taxonomy" id="51031"/>
    <lineage>
        <taxon>Eukaryota</taxon>
        <taxon>Metazoa</taxon>
        <taxon>Ecdysozoa</taxon>
        <taxon>Nematoda</taxon>
        <taxon>Chromadorea</taxon>
        <taxon>Rhabditida</taxon>
        <taxon>Rhabditina</taxon>
        <taxon>Rhabditomorpha</taxon>
        <taxon>Strongyloidea</taxon>
        <taxon>Ancylostomatidae</taxon>
        <taxon>Bunostominae</taxon>
        <taxon>Necator</taxon>
    </lineage>
</organism>
<reference evidence="2 3" key="1">
    <citation type="submission" date="2023-08" db="EMBL/GenBank/DDBJ databases">
        <title>A Necator americanus chromosomal reference genome.</title>
        <authorList>
            <person name="Ilik V."/>
            <person name="Petrzelkova K.J."/>
            <person name="Pardy F."/>
            <person name="Fuh T."/>
            <person name="Niatou-Singa F.S."/>
            <person name="Gouil Q."/>
            <person name="Baker L."/>
            <person name="Ritchie M.E."/>
            <person name="Jex A.R."/>
            <person name="Gazzola D."/>
            <person name="Li H."/>
            <person name="Toshio Fujiwara R."/>
            <person name="Zhan B."/>
            <person name="Aroian R.V."/>
            <person name="Pafco B."/>
            <person name="Schwarz E.M."/>
        </authorList>
    </citation>
    <scope>NUCLEOTIDE SEQUENCE [LARGE SCALE GENOMIC DNA]</scope>
    <source>
        <strain evidence="2 3">Aroian</strain>
        <tissue evidence="2">Whole animal</tissue>
    </source>
</reference>
<evidence type="ECO:0000259" key="1">
    <source>
        <dbReference type="PROSITE" id="PS50994"/>
    </source>
</evidence>
<evidence type="ECO:0000313" key="2">
    <source>
        <dbReference type="EMBL" id="KAK6735713.1"/>
    </source>
</evidence>
<dbReference type="SUPFAM" id="SSF53098">
    <property type="entry name" value="Ribonuclease H-like"/>
    <property type="match status" value="1"/>
</dbReference>
<keyword evidence="3" id="KW-1185">Reference proteome</keyword>
<dbReference type="EMBL" id="JAVFWL010000002">
    <property type="protein sequence ID" value="KAK6735713.1"/>
    <property type="molecule type" value="Genomic_DNA"/>
</dbReference>